<dbReference type="AlphaFoldDB" id="A0A1B6VH86"/>
<evidence type="ECO:0000313" key="2">
    <source>
        <dbReference type="EMBL" id="OAJ66428.1"/>
    </source>
</evidence>
<sequence length="163" mass="17770">MTPRIYTGKEAEAARIPLEGALLGWSAILMLGIFLIAIRIAPKSVQAPLLRIAQIWVAGLFCFFAGVHRGASFYAPEGPRLSDPLIFLSMHFGGLGLALLPARRAWRIAPAGMLLTLAGDTFLACEDRLPRFFLRLRPLQLLVATALITLLGSKAQTVFRTEA</sequence>
<gene>
    <name evidence="2" type="ORF">A0123_02942</name>
</gene>
<keyword evidence="1" id="KW-0472">Membrane</keyword>
<protein>
    <recommendedName>
        <fullName evidence="4">Integral membrane protein</fullName>
    </recommendedName>
</protein>
<reference evidence="2 3" key="1">
    <citation type="submission" date="2016-03" db="EMBL/GenBank/DDBJ databases">
        <title>Draft genome sequence of Gluconobacter cerinus strain CECT 9110.</title>
        <authorList>
            <person name="Sainz F."/>
            <person name="Mas A."/>
            <person name="Torija M.J."/>
        </authorList>
    </citation>
    <scope>NUCLEOTIDE SEQUENCE [LARGE SCALE GENOMIC DNA]</scope>
    <source>
        <strain evidence="2 3">CECT 9110</strain>
    </source>
</reference>
<feature type="transmembrane region" description="Helical" evidence="1">
    <location>
        <begin position="81"/>
        <end position="100"/>
    </location>
</feature>
<dbReference type="EMBL" id="LUTU01000016">
    <property type="protein sequence ID" value="OAJ66428.1"/>
    <property type="molecule type" value="Genomic_DNA"/>
</dbReference>
<dbReference type="Proteomes" id="UP000077786">
    <property type="component" value="Unassembled WGS sequence"/>
</dbReference>
<organism evidence="2 3">
    <name type="scientific">Gluconobacter cerinus</name>
    <dbReference type="NCBI Taxonomy" id="38307"/>
    <lineage>
        <taxon>Bacteria</taxon>
        <taxon>Pseudomonadati</taxon>
        <taxon>Pseudomonadota</taxon>
        <taxon>Alphaproteobacteria</taxon>
        <taxon>Acetobacterales</taxon>
        <taxon>Acetobacteraceae</taxon>
        <taxon>Gluconobacter</taxon>
    </lineage>
</organism>
<evidence type="ECO:0000313" key="3">
    <source>
        <dbReference type="Proteomes" id="UP000077786"/>
    </source>
</evidence>
<proteinExistence type="predicted"/>
<keyword evidence="1" id="KW-0812">Transmembrane</keyword>
<evidence type="ECO:0000256" key="1">
    <source>
        <dbReference type="SAM" id="Phobius"/>
    </source>
</evidence>
<comment type="caution">
    <text evidence="2">The sequence shown here is derived from an EMBL/GenBank/DDBJ whole genome shotgun (WGS) entry which is preliminary data.</text>
</comment>
<feature type="transmembrane region" description="Helical" evidence="1">
    <location>
        <begin position="53"/>
        <end position="75"/>
    </location>
</feature>
<dbReference type="OrthoDB" id="7273031at2"/>
<dbReference type="PATRIC" id="fig|38307.3.peg.3077"/>
<feature type="transmembrane region" description="Helical" evidence="1">
    <location>
        <begin position="20"/>
        <end position="41"/>
    </location>
</feature>
<name>A0A1B6VH86_9PROT</name>
<dbReference type="RefSeq" id="WP_064275370.1">
    <property type="nucleotide sequence ID" value="NZ_LUTU01000016.1"/>
</dbReference>
<accession>A0A1B6VH86</accession>
<evidence type="ECO:0008006" key="4">
    <source>
        <dbReference type="Google" id="ProtNLM"/>
    </source>
</evidence>
<keyword evidence="1" id="KW-1133">Transmembrane helix</keyword>